<sequence length="249" mass="28178">MELKERKPHLLNLPYDIRFLVYQHLFPASGKQIYLQAYGKPHNDLHSIMQVDKQPMTTPLLLVCRQLHSEAGDYLYNTYLFNIVGRKRDVLAQYGRFLSVLERHANDEVHVDAFTNGWHSSTMCVSLHTGEGKKAMLERRERGVAKSIEEVWDEVRLKSPRKAPTRPLSVMALVMEAAAPFAWYFAVAVAVLVALLAWSSSAERGCVNLECNLVGLTGIQTVNNRDLIFTRISNCVEFKARTAPFAADS</sequence>
<keyword evidence="1" id="KW-0472">Membrane</keyword>
<evidence type="ECO:0000256" key="1">
    <source>
        <dbReference type="SAM" id="Phobius"/>
    </source>
</evidence>
<feature type="transmembrane region" description="Helical" evidence="1">
    <location>
        <begin position="168"/>
        <end position="198"/>
    </location>
</feature>
<name>A0ABR0EG23_ZASCE</name>
<protein>
    <submittedName>
        <fullName evidence="2">Uncharacterized protein</fullName>
    </submittedName>
</protein>
<dbReference type="EMBL" id="JAXOVC010000006">
    <property type="protein sequence ID" value="KAK4500464.1"/>
    <property type="molecule type" value="Genomic_DNA"/>
</dbReference>
<organism evidence="2 3">
    <name type="scientific">Zasmidium cellare</name>
    <name type="common">Wine cellar mold</name>
    <name type="synonym">Racodium cellare</name>
    <dbReference type="NCBI Taxonomy" id="395010"/>
    <lineage>
        <taxon>Eukaryota</taxon>
        <taxon>Fungi</taxon>
        <taxon>Dikarya</taxon>
        <taxon>Ascomycota</taxon>
        <taxon>Pezizomycotina</taxon>
        <taxon>Dothideomycetes</taxon>
        <taxon>Dothideomycetidae</taxon>
        <taxon>Mycosphaerellales</taxon>
        <taxon>Mycosphaerellaceae</taxon>
        <taxon>Zasmidium</taxon>
    </lineage>
</organism>
<comment type="caution">
    <text evidence="2">The sequence shown here is derived from an EMBL/GenBank/DDBJ whole genome shotgun (WGS) entry which is preliminary data.</text>
</comment>
<keyword evidence="1" id="KW-0812">Transmembrane</keyword>
<gene>
    <name evidence="2" type="ORF">PRZ48_008653</name>
</gene>
<dbReference type="Proteomes" id="UP001305779">
    <property type="component" value="Unassembled WGS sequence"/>
</dbReference>
<evidence type="ECO:0000313" key="3">
    <source>
        <dbReference type="Proteomes" id="UP001305779"/>
    </source>
</evidence>
<accession>A0ABR0EG23</accession>
<proteinExistence type="predicted"/>
<keyword evidence="1" id="KW-1133">Transmembrane helix</keyword>
<evidence type="ECO:0000313" key="2">
    <source>
        <dbReference type="EMBL" id="KAK4500464.1"/>
    </source>
</evidence>
<keyword evidence="3" id="KW-1185">Reference proteome</keyword>
<reference evidence="2 3" key="1">
    <citation type="journal article" date="2023" name="G3 (Bethesda)">
        <title>A chromosome-level genome assembly of Zasmidium syzygii isolated from banana leaves.</title>
        <authorList>
            <person name="van Westerhoven A.C."/>
            <person name="Mehrabi R."/>
            <person name="Talebi R."/>
            <person name="Steentjes M.B.F."/>
            <person name="Corcolon B."/>
            <person name="Chong P.A."/>
            <person name="Kema G.H.J."/>
            <person name="Seidl M.F."/>
        </authorList>
    </citation>
    <scope>NUCLEOTIDE SEQUENCE [LARGE SCALE GENOMIC DNA]</scope>
    <source>
        <strain evidence="2 3">P124</strain>
    </source>
</reference>